<evidence type="ECO:0000313" key="4">
    <source>
        <dbReference type="Proteomes" id="UP000184191"/>
    </source>
</evidence>
<dbReference type="Gene3D" id="3.40.640.10">
    <property type="entry name" value="Type I PLP-dependent aspartate aminotransferase-like (Major domain)"/>
    <property type="match status" value="1"/>
</dbReference>
<dbReference type="InterPro" id="IPR000192">
    <property type="entry name" value="Aminotrans_V_dom"/>
</dbReference>
<dbReference type="PANTHER" id="PTHR43586:SF21">
    <property type="entry name" value="PYRIDOXAL PHOSPHATE (PLP)-DEPENDENT ASPARTATE AMINOTRANSFERASE SUPERFAMILY"/>
    <property type="match status" value="1"/>
</dbReference>
<dbReference type="STRING" id="1054996.SAMN05444414_12150"/>
<dbReference type="Pfam" id="PF00266">
    <property type="entry name" value="Aminotran_5"/>
    <property type="match status" value="1"/>
</dbReference>
<dbReference type="InterPro" id="IPR015422">
    <property type="entry name" value="PyrdxlP-dep_Trfase_small"/>
</dbReference>
<dbReference type="Proteomes" id="UP000184191">
    <property type="component" value="Unassembled WGS sequence"/>
</dbReference>
<feature type="domain" description="Aminotransferase class V" evidence="2">
    <location>
        <begin position="54"/>
        <end position="427"/>
    </location>
</feature>
<dbReference type="AlphaFoldDB" id="A0A1M7BV80"/>
<evidence type="ECO:0000256" key="1">
    <source>
        <dbReference type="ARBA" id="ARBA00022898"/>
    </source>
</evidence>
<sequence>MTDHGPPVLACRGALLFCACTHRFQGDIAVTLDVEFVRSQFPAFAEPSLQGQAFFENAGGSYTCAPVIARLERYYRQRKVQPYAPYEASRLAGEEMDEARARLAAMLGVANDEVSFGPSTTANTYVLAQAVRKWMEPGDAIIVTNQDHEANSGPWRRLADEGFEVREWKVDPDTGMLDPEDLEALLDERVRLVCFPHCSNVVGAINPVVAITALAHAAGAFVCVDGVSYAPHGLPDVGGMGPDIYLFSAYKTYGPHQGIMVIRRELGNLLPNQAHYFNADTLYKRFTPAGPDHAQVAASAGMADYFDDLATHHGITGEASARAVGVHDLMRAHEVTLLQPLLDYLKDRNSVRLLGPDRAEDRAPTVAVALNRPGEEAATELAKHGIMAGGGDFYAVRPLTAMGIDPAQGVLRLSFVHYTSRDEIDELLTALDDIL</sequence>
<dbReference type="Gene3D" id="3.90.1150.10">
    <property type="entry name" value="Aspartate Aminotransferase, domain 1"/>
    <property type="match status" value="1"/>
</dbReference>
<organism evidence="3 4">
    <name type="scientific">Roseovarius marisflavi</name>
    <dbReference type="NCBI Taxonomy" id="1054996"/>
    <lineage>
        <taxon>Bacteria</taxon>
        <taxon>Pseudomonadati</taxon>
        <taxon>Pseudomonadota</taxon>
        <taxon>Alphaproteobacteria</taxon>
        <taxon>Rhodobacterales</taxon>
        <taxon>Roseobacteraceae</taxon>
        <taxon>Roseovarius</taxon>
    </lineage>
</organism>
<name>A0A1M7BV80_9RHOB</name>
<dbReference type="InterPro" id="IPR015421">
    <property type="entry name" value="PyrdxlP-dep_Trfase_major"/>
</dbReference>
<proteinExistence type="predicted"/>
<gene>
    <name evidence="3" type="ORF">SAMN05444414_12150</name>
</gene>
<evidence type="ECO:0000259" key="2">
    <source>
        <dbReference type="Pfam" id="PF00266"/>
    </source>
</evidence>
<keyword evidence="4" id="KW-1185">Reference proteome</keyword>
<dbReference type="SUPFAM" id="SSF53383">
    <property type="entry name" value="PLP-dependent transferases"/>
    <property type="match status" value="1"/>
</dbReference>
<dbReference type="EMBL" id="FRBN01000021">
    <property type="protein sequence ID" value="SHL58948.1"/>
    <property type="molecule type" value="Genomic_DNA"/>
</dbReference>
<protein>
    <submittedName>
        <fullName evidence="3">Cysteine desulfurase family protein, VC1184 subfamily</fullName>
    </submittedName>
</protein>
<dbReference type="PANTHER" id="PTHR43586">
    <property type="entry name" value="CYSTEINE DESULFURASE"/>
    <property type="match status" value="1"/>
</dbReference>
<reference evidence="4" key="1">
    <citation type="submission" date="2016-11" db="EMBL/GenBank/DDBJ databases">
        <authorList>
            <person name="Varghese N."/>
            <person name="Submissions S."/>
        </authorList>
    </citation>
    <scope>NUCLEOTIDE SEQUENCE [LARGE SCALE GENOMIC DNA]</scope>
    <source>
        <strain evidence="4">DSM 29327</strain>
    </source>
</reference>
<dbReference type="InterPro" id="IPR015424">
    <property type="entry name" value="PyrdxlP-dep_Trfase"/>
</dbReference>
<accession>A0A1M7BV80</accession>
<keyword evidence="1" id="KW-0663">Pyridoxal phosphate</keyword>
<evidence type="ECO:0000313" key="3">
    <source>
        <dbReference type="EMBL" id="SHL58948.1"/>
    </source>
</evidence>